<organism evidence="7 8">
    <name type="scientific">Strongyloides venezuelensis</name>
    <name type="common">Threadworm</name>
    <dbReference type="NCBI Taxonomy" id="75913"/>
    <lineage>
        <taxon>Eukaryota</taxon>
        <taxon>Metazoa</taxon>
        <taxon>Ecdysozoa</taxon>
        <taxon>Nematoda</taxon>
        <taxon>Chromadorea</taxon>
        <taxon>Rhabditida</taxon>
        <taxon>Tylenchina</taxon>
        <taxon>Panagrolaimomorpha</taxon>
        <taxon>Strongyloidoidea</taxon>
        <taxon>Strongyloididae</taxon>
        <taxon>Strongyloides</taxon>
    </lineage>
</organism>
<dbReference type="AlphaFoldDB" id="A0A0K0F3M0"/>
<dbReference type="Pfam" id="PF02485">
    <property type="entry name" value="Branch"/>
    <property type="match status" value="1"/>
</dbReference>
<evidence type="ECO:0000313" key="7">
    <source>
        <dbReference type="Proteomes" id="UP000035680"/>
    </source>
</evidence>
<keyword evidence="6" id="KW-1133">Transmembrane helix</keyword>
<evidence type="ECO:0000256" key="3">
    <source>
        <dbReference type="ARBA" id="ARBA00022679"/>
    </source>
</evidence>
<keyword evidence="4 6" id="KW-0472">Membrane</keyword>
<keyword evidence="2" id="KW-0328">Glycosyltransferase</keyword>
<reference evidence="8" key="2">
    <citation type="submission" date="2015-08" db="UniProtKB">
        <authorList>
            <consortium name="WormBaseParasite"/>
        </authorList>
    </citation>
    <scope>IDENTIFICATION</scope>
</reference>
<evidence type="ECO:0000256" key="2">
    <source>
        <dbReference type="ARBA" id="ARBA00022676"/>
    </source>
</evidence>
<dbReference type="WBParaSite" id="SVE_0340400.1">
    <property type="protein sequence ID" value="SVE_0340400.1"/>
    <property type="gene ID" value="SVE_0340400"/>
</dbReference>
<dbReference type="InterPro" id="IPR003406">
    <property type="entry name" value="Glyco_trans_14"/>
</dbReference>
<dbReference type="Proteomes" id="UP000035680">
    <property type="component" value="Unassembled WGS sequence"/>
</dbReference>
<sequence>MIYRCGKLKKVLYILLTIWIVNWLYNYVNLNFNNVKHLYYSNNNSKSKIKPFYNHGPLTENLTCSQFFESNFTFDNITRISKKRTNESISLTCEAIKKRRYFTSVPLSLEEKDFPLAYSYLVYRDYEFLELMLSLIYQPQNIYCFAIDKKQPRSFKFKIHSLASCFDNVFVSDKEYKISSGGLHYGTSHIECIKKIKEYNWKYAFLLQNHDFPIKTNAELVKILKQFKGTSDFKAANGKRKLLNETLDWTFGGLNIFLDTSSIDEKILNTEIKLGKGYSEVTLSRETVDYLMDKLNISTYQNNFDNYHKYANDEVFWSTLLSNYEYLKVPGSIPTHCIHKKEAMISFTRYSKWLYNKKEELCPSGHKRHSICLIGLEHIGKLESLRYFFANKLLDSFDHGAVTCWGERIFNKTYFPYRYKEVDLSPYLSRLQLRFQNFLQKKSDISKFVCK</sequence>
<dbReference type="GO" id="GO:0016020">
    <property type="term" value="C:membrane"/>
    <property type="evidence" value="ECO:0007669"/>
    <property type="project" value="UniProtKB-SubCell"/>
</dbReference>
<feature type="transmembrane region" description="Helical" evidence="6">
    <location>
        <begin position="12"/>
        <end position="28"/>
    </location>
</feature>
<keyword evidence="6" id="KW-0812">Transmembrane</keyword>
<keyword evidence="3" id="KW-0808">Transferase</keyword>
<reference evidence="7" key="1">
    <citation type="submission" date="2014-07" db="EMBL/GenBank/DDBJ databases">
        <authorList>
            <person name="Martin A.A"/>
            <person name="De Silva N."/>
        </authorList>
    </citation>
    <scope>NUCLEOTIDE SEQUENCE</scope>
</reference>
<dbReference type="GO" id="GO:0016757">
    <property type="term" value="F:glycosyltransferase activity"/>
    <property type="evidence" value="ECO:0007669"/>
    <property type="project" value="UniProtKB-KW"/>
</dbReference>
<protein>
    <submittedName>
        <fullName evidence="8">Beta-1,6-N-acetylglucosaminyltransferase</fullName>
    </submittedName>
</protein>
<dbReference type="PANTHER" id="PTHR46671">
    <property type="entry name" value="PROTEIN CBG11221"/>
    <property type="match status" value="1"/>
</dbReference>
<comment type="subcellular location">
    <subcellularLocation>
        <location evidence="1">Membrane</location>
        <topology evidence="1">Single-pass type II membrane protein</topology>
    </subcellularLocation>
</comment>
<dbReference type="STRING" id="75913.A0A0K0F3M0"/>
<evidence type="ECO:0000313" key="8">
    <source>
        <dbReference type="WBParaSite" id="SVE_0340400.1"/>
    </source>
</evidence>
<keyword evidence="7" id="KW-1185">Reference proteome</keyword>
<evidence type="ECO:0000256" key="1">
    <source>
        <dbReference type="ARBA" id="ARBA00004606"/>
    </source>
</evidence>
<evidence type="ECO:0000256" key="4">
    <source>
        <dbReference type="ARBA" id="ARBA00023136"/>
    </source>
</evidence>
<evidence type="ECO:0000256" key="5">
    <source>
        <dbReference type="ARBA" id="ARBA00023180"/>
    </source>
</evidence>
<keyword evidence="5" id="KW-0325">Glycoprotein</keyword>
<proteinExistence type="predicted"/>
<dbReference type="PANTHER" id="PTHR46671:SF7">
    <property type="entry name" value="CORE-2_I-BRANCHING ENZYME"/>
    <property type="match status" value="1"/>
</dbReference>
<evidence type="ECO:0000256" key="6">
    <source>
        <dbReference type="SAM" id="Phobius"/>
    </source>
</evidence>
<name>A0A0K0F3M0_STRVS</name>
<accession>A0A0K0F3M0</accession>